<feature type="transmembrane region" description="Helical" evidence="2">
    <location>
        <begin position="120"/>
        <end position="140"/>
    </location>
</feature>
<feature type="region of interest" description="Disordered" evidence="1">
    <location>
        <begin position="1"/>
        <end position="24"/>
    </location>
</feature>
<keyword evidence="2 3" id="KW-0812">Transmembrane</keyword>
<accession>A0A8J5ZS39</accession>
<reference evidence="3" key="1">
    <citation type="journal article" date="2021" name="Evol. Appl.">
        <title>The genome of the Pyrenean desman and the effects of bottlenecks and inbreeding on the genomic landscape of an endangered species.</title>
        <authorList>
            <person name="Escoda L."/>
            <person name="Castresana J."/>
        </authorList>
    </citation>
    <scope>NUCLEOTIDE SEQUENCE</scope>
    <source>
        <strain evidence="3">IBE-C5619</strain>
    </source>
</reference>
<feature type="non-terminal residue" evidence="3">
    <location>
        <position position="1"/>
    </location>
</feature>
<dbReference type="OrthoDB" id="9928383at2759"/>
<keyword evidence="2" id="KW-1133">Transmembrane helix</keyword>
<dbReference type="PANTHER" id="PTHR14627">
    <property type="entry name" value="TRANSMEMBRANE PROTEIN 204"/>
    <property type="match status" value="1"/>
</dbReference>
<evidence type="ECO:0000313" key="3">
    <source>
        <dbReference type="EMBL" id="KAG8506338.1"/>
    </source>
</evidence>
<dbReference type="GO" id="GO:0030947">
    <property type="term" value="P:regulation of vascular endothelial growth factor receptor signaling pathway"/>
    <property type="evidence" value="ECO:0007669"/>
    <property type="project" value="TreeGrafter"/>
</dbReference>
<comment type="caution">
    <text evidence="3">The sequence shown here is derived from an EMBL/GenBank/DDBJ whole genome shotgun (WGS) entry which is preliminary data.</text>
</comment>
<dbReference type="InterPro" id="IPR038992">
    <property type="entry name" value="TMEM204"/>
</dbReference>
<dbReference type="GO" id="GO:0001945">
    <property type="term" value="P:lymph vessel development"/>
    <property type="evidence" value="ECO:0007669"/>
    <property type="project" value="TreeGrafter"/>
</dbReference>
<organism evidence="3 4">
    <name type="scientific">Galemys pyrenaicus</name>
    <name type="common">Iberian desman</name>
    <name type="synonym">Pyrenean desman</name>
    <dbReference type="NCBI Taxonomy" id="202257"/>
    <lineage>
        <taxon>Eukaryota</taxon>
        <taxon>Metazoa</taxon>
        <taxon>Chordata</taxon>
        <taxon>Craniata</taxon>
        <taxon>Vertebrata</taxon>
        <taxon>Euteleostomi</taxon>
        <taxon>Mammalia</taxon>
        <taxon>Eutheria</taxon>
        <taxon>Laurasiatheria</taxon>
        <taxon>Eulipotyphla</taxon>
        <taxon>Talpidae</taxon>
        <taxon>Galemys</taxon>
    </lineage>
</organism>
<evidence type="ECO:0000313" key="4">
    <source>
        <dbReference type="Proteomes" id="UP000700334"/>
    </source>
</evidence>
<feature type="transmembrane region" description="Helical" evidence="2">
    <location>
        <begin position="37"/>
        <end position="63"/>
    </location>
</feature>
<dbReference type="Proteomes" id="UP000700334">
    <property type="component" value="Unassembled WGS sequence"/>
</dbReference>
<keyword evidence="4" id="KW-1185">Reference proteome</keyword>
<dbReference type="EMBL" id="JAGFMF010012160">
    <property type="protein sequence ID" value="KAG8506338.1"/>
    <property type="molecule type" value="Genomic_DNA"/>
</dbReference>
<dbReference type="Gene3D" id="1.20.140.150">
    <property type="match status" value="1"/>
</dbReference>
<feature type="transmembrane region" description="Helical" evidence="2">
    <location>
        <begin position="214"/>
        <end position="234"/>
    </location>
</feature>
<name>A0A8J5ZS39_GALPY</name>
<dbReference type="GO" id="GO:0051145">
    <property type="term" value="P:smooth muscle cell differentiation"/>
    <property type="evidence" value="ECO:0007669"/>
    <property type="project" value="TreeGrafter"/>
</dbReference>
<evidence type="ECO:0000256" key="2">
    <source>
        <dbReference type="SAM" id="Phobius"/>
    </source>
</evidence>
<gene>
    <name evidence="3" type="ORF">J0S82_010255</name>
</gene>
<dbReference type="PANTHER" id="PTHR14627:SF0">
    <property type="entry name" value="TRANSMEMBRANE PROTEIN 204"/>
    <property type="match status" value="1"/>
</dbReference>
<evidence type="ECO:0000256" key="1">
    <source>
        <dbReference type="SAM" id="MobiDB-lite"/>
    </source>
</evidence>
<dbReference type="AlphaFoldDB" id="A0A8J5ZS39"/>
<keyword evidence="2" id="KW-0472">Membrane</keyword>
<protein>
    <submittedName>
        <fullName evidence="3">Transmembrane protein 204</fullName>
    </submittedName>
</protein>
<proteinExistence type="predicted"/>
<sequence length="269" mass="28480">SEDERGRPLAAQRASGTAACTGRRRAAPPPAMAVQRLVAAAVLVALASLVLNNAAAFTPHWVLQTLEDGRGRGVGLWRACWLAGGARAGRDCEALGWGSEPAGFQEARGTVKLQLDMMRACNLVATAALAAGQLTFVLGLTGLPLLSPESQCWEEAMAAAFQLARLCSPWGCQRPGPAAAPLSRLRPAGFVLVVGLVTFYRVGPHTSLSWSCHLDVGACLLATLAAAMLVWNVLQRREDCAGPRVIVLSRALAARFRRGLDNEYVESPC</sequence>
<dbReference type="GO" id="GO:0005886">
    <property type="term" value="C:plasma membrane"/>
    <property type="evidence" value="ECO:0007669"/>
    <property type="project" value="TreeGrafter"/>
</dbReference>